<dbReference type="Gene3D" id="3.40.50.150">
    <property type="entry name" value="Vaccinia Virus protein VP39"/>
    <property type="match status" value="1"/>
</dbReference>
<dbReference type="Proteomes" id="UP000289738">
    <property type="component" value="Chromosome A02"/>
</dbReference>
<feature type="binding site" evidence="9">
    <location>
        <position position="214"/>
    </location>
    <ligand>
        <name>S-adenosyl-L-methionine</name>
        <dbReference type="ChEBI" id="CHEBI:59789"/>
    </ligand>
</feature>
<sequence>MAQISSKVPPIPNWFESNFVRIHLDPAESDIKRNLDPAKDKIKARVSGHGHRHTQLPLPASPAFFFFVLYCLVRSSAGQPRPTATTNHQPASHISHHRSTTIRSFAAHSLTSHQYDSPLITAPSHRIHLLLPLATSPWLFIASSGAANWISSLESEREIMGKASRDKRDIYYRKAKEEGWRARSAFKLLQIDEEFNIFEGVKRVVDLCAAPGSWSQVLSRKVYLPVKLAPDAKDEDLPLIVAIDLQPMAPIEGVIQVQGDITNARTAEVVIRHFDGCKADLVVCDGAPDVTGLHDMDEFVQSQLILAGLTIVSHVLKEGGKFIAKIFRGKDTSLLYCQLKLFFPVVTFAKPKSSRNSSIEAFAVCENYSPPEGFNPKDLHRLLEKVGSPSGVDDTDCCSGWLEGPNKVYIPFLACGDLSGYDSDRSYPLPKVVGGTYQSLDPVQPPIAPPYKRALELKKGTSQGGGIRELENLTLDS</sequence>
<keyword evidence="5 9" id="KW-0808">Transferase</keyword>
<keyword evidence="12" id="KW-1185">Reference proteome</keyword>
<dbReference type="GO" id="GO:0002181">
    <property type="term" value="P:cytoplasmic translation"/>
    <property type="evidence" value="ECO:0007669"/>
    <property type="project" value="UniProtKB-UniRule"/>
</dbReference>
<dbReference type="FunFam" id="3.40.50.150:FF:000040">
    <property type="entry name" value="Putative ribosomal RNA methyltransferase 1"/>
    <property type="match status" value="1"/>
</dbReference>
<dbReference type="SUPFAM" id="SSF53335">
    <property type="entry name" value="S-adenosyl-L-methionine-dependent methyltransferases"/>
    <property type="match status" value="1"/>
</dbReference>
<comment type="catalytic activity">
    <reaction evidence="8 9">
        <text>cytidine(32)/guanosine(34) in tRNA + 2 S-adenosyl-L-methionine = 2'-O-methylcytidine(32)/2'-O-methylguanosine(34) in tRNA + 2 S-adenosyl-L-homocysteine + 2 H(+)</text>
        <dbReference type="Rhea" id="RHEA:42396"/>
        <dbReference type="Rhea" id="RHEA-COMP:10246"/>
        <dbReference type="Rhea" id="RHEA-COMP:10247"/>
        <dbReference type="ChEBI" id="CHEBI:15378"/>
        <dbReference type="ChEBI" id="CHEBI:57856"/>
        <dbReference type="ChEBI" id="CHEBI:59789"/>
        <dbReference type="ChEBI" id="CHEBI:74269"/>
        <dbReference type="ChEBI" id="CHEBI:74445"/>
        <dbReference type="ChEBI" id="CHEBI:74495"/>
        <dbReference type="ChEBI" id="CHEBI:82748"/>
        <dbReference type="EC" id="2.1.1.205"/>
    </reaction>
</comment>
<name>A0A445EB03_ARAHY</name>
<dbReference type="AlphaFoldDB" id="A0A445EB03"/>
<reference evidence="11 12" key="1">
    <citation type="submission" date="2019-01" db="EMBL/GenBank/DDBJ databases">
        <title>Sequencing of cultivated peanut Arachis hypogaea provides insights into genome evolution and oil improvement.</title>
        <authorList>
            <person name="Chen X."/>
        </authorList>
    </citation>
    <scope>NUCLEOTIDE SEQUENCE [LARGE SCALE GENOMIC DNA]</scope>
    <source>
        <strain evidence="12">cv. Fuhuasheng</strain>
        <tissue evidence="11">Leaves</tissue>
    </source>
</reference>
<keyword evidence="7 9" id="KW-0819">tRNA processing</keyword>
<feature type="domain" description="Ribosomal RNA methyltransferase FtsJ" evidence="10">
    <location>
        <begin position="180"/>
        <end position="368"/>
    </location>
</feature>
<gene>
    <name evidence="11" type="ORF">Ahy_A02g006828</name>
</gene>
<evidence type="ECO:0000313" key="11">
    <source>
        <dbReference type="EMBL" id="RYR72598.1"/>
    </source>
</evidence>
<dbReference type="GO" id="GO:0002128">
    <property type="term" value="P:tRNA nucleoside ribose methylation"/>
    <property type="evidence" value="ECO:0007669"/>
    <property type="project" value="UniProtKB-UniRule"/>
</dbReference>
<evidence type="ECO:0000259" key="10">
    <source>
        <dbReference type="Pfam" id="PF01728"/>
    </source>
</evidence>
<keyword evidence="4 9" id="KW-0489">Methyltransferase</keyword>
<dbReference type="GO" id="GO:0106340">
    <property type="term" value="F:tRNA (guanosine(34)-2'-O)-methyltransferase activity"/>
    <property type="evidence" value="ECO:0007669"/>
    <property type="project" value="UniProtKB-ARBA"/>
</dbReference>
<evidence type="ECO:0000256" key="1">
    <source>
        <dbReference type="ARBA" id="ARBA00004123"/>
    </source>
</evidence>
<evidence type="ECO:0000256" key="4">
    <source>
        <dbReference type="ARBA" id="ARBA00022603"/>
    </source>
</evidence>
<evidence type="ECO:0000256" key="3">
    <source>
        <dbReference type="ARBA" id="ARBA00022490"/>
    </source>
</evidence>
<dbReference type="Pfam" id="PF01728">
    <property type="entry name" value="FtsJ"/>
    <property type="match status" value="1"/>
</dbReference>
<dbReference type="InterPro" id="IPR015507">
    <property type="entry name" value="rRNA-MeTfrase_E"/>
</dbReference>
<dbReference type="HAMAP" id="MF_01547">
    <property type="entry name" value="RNA_methyltr_E"/>
    <property type="match status" value="1"/>
</dbReference>
<dbReference type="PANTHER" id="PTHR10920:SF12">
    <property type="entry name" value="TRNA (CYTIDINE(32)_GUANOSINE(34)-2'-O)-METHYLTRANSFERASE-RELATED"/>
    <property type="match status" value="1"/>
</dbReference>
<dbReference type="HAMAP" id="MF_03162">
    <property type="entry name" value="RNA_methyltr_E_TRM7"/>
    <property type="match status" value="1"/>
</dbReference>
<dbReference type="EMBL" id="SDMP01000002">
    <property type="protein sequence ID" value="RYR72598.1"/>
    <property type="molecule type" value="Genomic_DNA"/>
</dbReference>
<dbReference type="InterPro" id="IPR050082">
    <property type="entry name" value="RNA_methyltr_RlmE"/>
</dbReference>
<accession>A0A445EB03</accession>
<comment type="subcellular location">
    <subcellularLocation>
        <location evidence="2 9">Cytoplasm</location>
    </subcellularLocation>
    <subcellularLocation>
        <location evidence="1">Nucleus</location>
    </subcellularLocation>
</comment>
<feature type="binding site" evidence="9">
    <location>
        <position position="244"/>
    </location>
    <ligand>
        <name>S-adenosyl-L-methionine</name>
        <dbReference type="ChEBI" id="CHEBI:59789"/>
    </ligand>
</feature>
<dbReference type="InterPro" id="IPR002877">
    <property type="entry name" value="RNA_MeTrfase_FtsJ_dom"/>
</dbReference>
<feature type="binding site" evidence="9">
    <location>
        <position position="212"/>
    </location>
    <ligand>
        <name>S-adenosyl-L-methionine</name>
        <dbReference type="ChEBI" id="CHEBI:59789"/>
    </ligand>
</feature>
<feature type="binding site" evidence="9">
    <location>
        <position position="260"/>
    </location>
    <ligand>
        <name>S-adenosyl-L-methionine</name>
        <dbReference type="ChEBI" id="CHEBI:59789"/>
    </ligand>
</feature>
<proteinExistence type="inferred from homology"/>
<feature type="active site" description="Proton acceptor" evidence="9">
    <location>
        <position position="325"/>
    </location>
</feature>
<organism evidence="11 12">
    <name type="scientific">Arachis hypogaea</name>
    <name type="common">Peanut</name>
    <dbReference type="NCBI Taxonomy" id="3818"/>
    <lineage>
        <taxon>Eukaryota</taxon>
        <taxon>Viridiplantae</taxon>
        <taxon>Streptophyta</taxon>
        <taxon>Embryophyta</taxon>
        <taxon>Tracheophyta</taxon>
        <taxon>Spermatophyta</taxon>
        <taxon>Magnoliopsida</taxon>
        <taxon>eudicotyledons</taxon>
        <taxon>Gunneridae</taxon>
        <taxon>Pentapetalae</taxon>
        <taxon>rosids</taxon>
        <taxon>fabids</taxon>
        <taxon>Fabales</taxon>
        <taxon>Fabaceae</taxon>
        <taxon>Papilionoideae</taxon>
        <taxon>50 kb inversion clade</taxon>
        <taxon>dalbergioids sensu lato</taxon>
        <taxon>Dalbergieae</taxon>
        <taxon>Pterocarpus clade</taxon>
        <taxon>Arachis</taxon>
    </lineage>
</organism>
<evidence type="ECO:0000256" key="7">
    <source>
        <dbReference type="ARBA" id="ARBA00022694"/>
    </source>
</evidence>
<dbReference type="GO" id="GO:0005737">
    <property type="term" value="C:cytoplasm"/>
    <property type="evidence" value="ECO:0007669"/>
    <property type="project" value="UniProtKB-SubCell"/>
</dbReference>
<evidence type="ECO:0000256" key="5">
    <source>
        <dbReference type="ARBA" id="ARBA00022679"/>
    </source>
</evidence>
<keyword evidence="6 9" id="KW-0949">S-adenosyl-L-methionine</keyword>
<evidence type="ECO:0000256" key="9">
    <source>
        <dbReference type="HAMAP-Rule" id="MF_03162"/>
    </source>
</evidence>
<keyword evidence="3 9" id="KW-0963">Cytoplasm</keyword>
<comment type="caution">
    <text evidence="11">The sequence shown here is derived from an EMBL/GenBank/DDBJ whole genome shotgun (WGS) entry which is preliminary data.</text>
</comment>
<dbReference type="EC" id="2.1.1.205" evidence="9"/>
<evidence type="ECO:0000256" key="8">
    <source>
        <dbReference type="ARBA" id="ARBA00048902"/>
    </source>
</evidence>
<dbReference type="PANTHER" id="PTHR10920">
    <property type="entry name" value="RIBOSOMAL RNA METHYLTRANSFERASE"/>
    <property type="match status" value="1"/>
</dbReference>
<comment type="function">
    <text evidence="9">Methylates the 2'-O-ribose of nucleotides at positions 32 and 34 of the tRNA anticodon loop of substrate tRNAs.</text>
</comment>
<comment type="similarity">
    <text evidence="9">Belongs to the class I-like SAM-binding methyltransferase superfamily. RNA methyltransferase RlmE family. TRM7 subfamily.</text>
</comment>
<protein>
    <recommendedName>
        <fullName evidence="9">Putative tRNA (cytidine(32)/guanosine(34)-2'-O)-methyltransferase</fullName>
        <ecNumber evidence="9">2.1.1.205</ecNumber>
    </recommendedName>
    <alternativeName>
        <fullName evidence="9">2'-O-ribose RNA methyltransferase TRM7 homolog</fullName>
    </alternativeName>
</protein>
<dbReference type="STRING" id="3818.A0A445EB03"/>
<feature type="binding site" evidence="9">
    <location>
        <position position="285"/>
    </location>
    <ligand>
        <name>S-adenosyl-L-methionine</name>
        <dbReference type="ChEBI" id="CHEBI:59789"/>
    </ligand>
</feature>
<dbReference type="InterPro" id="IPR028590">
    <property type="entry name" value="RNA_methyltr_E_TRM7"/>
</dbReference>
<evidence type="ECO:0000256" key="2">
    <source>
        <dbReference type="ARBA" id="ARBA00004496"/>
    </source>
</evidence>
<evidence type="ECO:0000313" key="12">
    <source>
        <dbReference type="Proteomes" id="UP000289738"/>
    </source>
</evidence>
<dbReference type="GO" id="GO:0005634">
    <property type="term" value="C:nucleus"/>
    <property type="evidence" value="ECO:0007669"/>
    <property type="project" value="UniProtKB-SubCell"/>
</dbReference>
<evidence type="ECO:0000256" key="6">
    <source>
        <dbReference type="ARBA" id="ARBA00022691"/>
    </source>
</evidence>
<dbReference type="InterPro" id="IPR029063">
    <property type="entry name" value="SAM-dependent_MTases_sf"/>
</dbReference>